<feature type="region of interest" description="Disordered" evidence="1">
    <location>
        <begin position="1"/>
        <end position="169"/>
    </location>
</feature>
<feature type="compositionally biased region" description="Polar residues" evidence="1">
    <location>
        <begin position="140"/>
        <end position="156"/>
    </location>
</feature>
<dbReference type="EMBL" id="VDEP01000172">
    <property type="protein sequence ID" value="KAA1126326.1"/>
    <property type="molecule type" value="Genomic_DNA"/>
</dbReference>
<feature type="compositionally biased region" description="Basic and acidic residues" evidence="1">
    <location>
        <begin position="107"/>
        <end position="119"/>
    </location>
</feature>
<evidence type="ECO:0000313" key="3">
    <source>
        <dbReference type="EMBL" id="KAA1126326.1"/>
    </source>
</evidence>
<dbReference type="Proteomes" id="UP000324748">
    <property type="component" value="Unassembled WGS sequence"/>
</dbReference>
<sequence>MATLKVYHNGGPSRPSVQVGPVPPGEELKNRKAAKSKVSKPKATKPTAKKTAASLRNTSQSGEADNAKKSTKKTTAGGSKQKLPRKKHQDPVSSSLEEEVETSMEEPSEHTPTKESSDKEECDGNMLEEADVVLEKSRQSRVVSTRIGSSQNLGQKKNSRAMFKKETLS</sequence>
<reference evidence="4 5" key="1">
    <citation type="submission" date="2019-05" db="EMBL/GenBank/DDBJ databases">
        <title>Emergence of the Ug99 lineage of the wheat stem rust pathogen through somatic hybridization.</title>
        <authorList>
            <person name="Li F."/>
            <person name="Upadhyaya N.M."/>
            <person name="Sperschneider J."/>
            <person name="Matny O."/>
            <person name="Nguyen-Phuc H."/>
            <person name="Mago R."/>
            <person name="Raley C."/>
            <person name="Miller M.E."/>
            <person name="Silverstein K.A.T."/>
            <person name="Henningsen E."/>
            <person name="Hirsch C.D."/>
            <person name="Visser B."/>
            <person name="Pretorius Z.A."/>
            <person name="Steffenson B.J."/>
            <person name="Schwessinger B."/>
            <person name="Dodds P.N."/>
            <person name="Figueroa M."/>
        </authorList>
    </citation>
    <scope>NUCLEOTIDE SEQUENCE [LARGE SCALE GENOMIC DNA]</scope>
    <source>
        <strain evidence="2">21-0</strain>
        <strain evidence="3 5">Ug99</strain>
    </source>
</reference>
<keyword evidence="4" id="KW-1185">Reference proteome</keyword>
<feature type="compositionally biased region" description="Acidic residues" evidence="1">
    <location>
        <begin position="120"/>
        <end position="132"/>
    </location>
</feature>
<proteinExistence type="predicted"/>
<accession>A0A5B0Q0H1</accession>
<dbReference type="EMBL" id="VSWC01000040">
    <property type="protein sequence ID" value="KAA1106484.1"/>
    <property type="molecule type" value="Genomic_DNA"/>
</dbReference>
<evidence type="ECO:0000313" key="5">
    <source>
        <dbReference type="Proteomes" id="UP000325313"/>
    </source>
</evidence>
<comment type="caution">
    <text evidence="2">The sequence shown here is derived from an EMBL/GenBank/DDBJ whole genome shotgun (WGS) entry which is preliminary data.</text>
</comment>
<dbReference type="Proteomes" id="UP000325313">
    <property type="component" value="Unassembled WGS sequence"/>
</dbReference>
<evidence type="ECO:0000256" key="1">
    <source>
        <dbReference type="SAM" id="MobiDB-lite"/>
    </source>
</evidence>
<name>A0A5B0Q0H1_PUCGR</name>
<evidence type="ECO:0000313" key="2">
    <source>
        <dbReference type="EMBL" id="KAA1106484.1"/>
    </source>
</evidence>
<feature type="compositionally biased region" description="Low complexity" evidence="1">
    <location>
        <begin position="44"/>
        <end position="54"/>
    </location>
</feature>
<evidence type="ECO:0000313" key="4">
    <source>
        <dbReference type="Proteomes" id="UP000324748"/>
    </source>
</evidence>
<feature type="compositionally biased region" description="Acidic residues" evidence="1">
    <location>
        <begin position="96"/>
        <end position="106"/>
    </location>
</feature>
<dbReference type="AlphaFoldDB" id="A0A5B0Q0H1"/>
<protein>
    <submittedName>
        <fullName evidence="2">Uncharacterized protein</fullName>
    </submittedName>
</protein>
<organism evidence="2 4">
    <name type="scientific">Puccinia graminis f. sp. tritici</name>
    <dbReference type="NCBI Taxonomy" id="56615"/>
    <lineage>
        <taxon>Eukaryota</taxon>
        <taxon>Fungi</taxon>
        <taxon>Dikarya</taxon>
        <taxon>Basidiomycota</taxon>
        <taxon>Pucciniomycotina</taxon>
        <taxon>Pucciniomycetes</taxon>
        <taxon>Pucciniales</taxon>
        <taxon>Pucciniaceae</taxon>
        <taxon>Puccinia</taxon>
    </lineage>
</organism>
<feature type="compositionally biased region" description="Basic residues" evidence="1">
    <location>
        <begin position="31"/>
        <end position="43"/>
    </location>
</feature>
<gene>
    <name evidence="2" type="ORF">PGT21_035429</name>
    <name evidence="3" type="ORF">PGTUg99_027136</name>
</gene>